<dbReference type="FunFam" id="1.10.472.80:FF:000038">
    <property type="entry name" value="TBC1 domain family member 5"/>
    <property type="match status" value="1"/>
</dbReference>
<dbReference type="InterPro" id="IPR000195">
    <property type="entry name" value="Rab-GAP-TBC_dom"/>
</dbReference>
<dbReference type="PROSITE" id="PS50086">
    <property type="entry name" value="TBC_RABGAP"/>
    <property type="match status" value="1"/>
</dbReference>
<feature type="compositionally biased region" description="Low complexity" evidence="2">
    <location>
        <begin position="654"/>
        <end position="665"/>
    </location>
</feature>
<keyword evidence="1" id="KW-0343">GTPase activation</keyword>
<dbReference type="EMBL" id="ML995492">
    <property type="protein sequence ID" value="KAF2139698.1"/>
    <property type="molecule type" value="Genomic_DNA"/>
</dbReference>
<evidence type="ECO:0000256" key="2">
    <source>
        <dbReference type="SAM" id="MobiDB-lite"/>
    </source>
</evidence>
<dbReference type="FunFam" id="1.10.8.270:FF:000031">
    <property type="entry name" value="TBC1 domain family member 5"/>
    <property type="match status" value="1"/>
</dbReference>
<organism evidence="4 5">
    <name type="scientific">Aplosporella prunicola CBS 121167</name>
    <dbReference type="NCBI Taxonomy" id="1176127"/>
    <lineage>
        <taxon>Eukaryota</taxon>
        <taxon>Fungi</taxon>
        <taxon>Dikarya</taxon>
        <taxon>Ascomycota</taxon>
        <taxon>Pezizomycotina</taxon>
        <taxon>Dothideomycetes</taxon>
        <taxon>Dothideomycetes incertae sedis</taxon>
        <taxon>Botryosphaeriales</taxon>
        <taxon>Aplosporellaceae</taxon>
        <taxon>Aplosporella</taxon>
    </lineage>
</organism>
<dbReference type="AlphaFoldDB" id="A0A6A6B812"/>
<evidence type="ECO:0000313" key="4">
    <source>
        <dbReference type="EMBL" id="KAF2139698.1"/>
    </source>
</evidence>
<evidence type="ECO:0000313" key="5">
    <source>
        <dbReference type="Proteomes" id="UP000799438"/>
    </source>
</evidence>
<dbReference type="Proteomes" id="UP000799438">
    <property type="component" value="Unassembled WGS sequence"/>
</dbReference>
<dbReference type="GO" id="GO:0005096">
    <property type="term" value="F:GTPase activator activity"/>
    <property type="evidence" value="ECO:0007669"/>
    <property type="project" value="UniProtKB-KW"/>
</dbReference>
<feature type="compositionally biased region" description="Basic and acidic residues" evidence="2">
    <location>
        <begin position="787"/>
        <end position="806"/>
    </location>
</feature>
<evidence type="ECO:0000256" key="1">
    <source>
        <dbReference type="ARBA" id="ARBA00022468"/>
    </source>
</evidence>
<evidence type="ECO:0000259" key="3">
    <source>
        <dbReference type="PROSITE" id="PS50086"/>
    </source>
</evidence>
<sequence>MRPAGDARASWNLLEQANSLADLRTAIGLEGEPSALASGQRSACWKAFLLFESTNRAEWPPILADSRSAYNSLRGHFLRAIDNPDEVESALDPLSENEESPWVALRKDEALRAEIFQDIERCMPDNTYFRQPDTQKTMLDILFIFCKLNPDIGYRQGMHELLAPILWVVERDAIKTSGDYGEDLMLALCDARFIEHDAFTLYGLVMQSAKTFYEPSRTSNSADSPMLVRSRHIFEDLLPLADPQLAAHLTEIEVAPQMFLMRWMRLLFGREFAFDDMLPMWDLIFAADPTLHLVDFVSIAMLLRIRWQLLESDSNGAITILLRYPQPAPEHPPRTFVQDAVQLKHDLSPEAGARMVSKYSGRTPVIPSQQRPQTPLLDKPGIPQRQKSPFGTIRGLQDAARDIQARGERWGLNQVVREAVGDFKKTMRDIQKDIQAAQTATAGRTVTPGAPRKGIESLLIEKVTALEDRNKALAKMLEGAVADLWDCQKAAVENKEADKATVDNLSMAIARVQFVQVYLEDASIPLPVEEQKPKDKEVDASDKAASPRPSTDTTKPSPLGSNSPGPASSAPPPPTSTGGKTDESAESTAASSTITSPPRPASKANSSTTPTTPKNPITAATTVDPAASTHRNRPSLAQSSFSWMLGQEETAEPASSFAAASNYNSWKPVDRRRKGTAGRSGNGSSSGSGGAGGAGGAGKSNGDGDGRGGSKSFLFGDEDDGLTGPGGVGGSMKSVFGKGRGNSAGAADRAETPSEVYDLGELEGAGGVGVSGRRVSGCGSGAGTDSGAKEEKEEEGVEGKGESGSA</sequence>
<feature type="compositionally biased region" description="Low complexity" evidence="2">
    <location>
        <begin position="586"/>
        <end position="622"/>
    </location>
</feature>
<gene>
    <name evidence="4" type="ORF">K452DRAFT_275175</name>
</gene>
<dbReference type="Pfam" id="PF00566">
    <property type="entry name" value="RabGAP-TBC"/>
    <property type="match status" value="1"/>
</dbReference>
<feature type="compositionally biased region" description="Basic and acidic residues" evidence="2">
    <location>
        <begin position="529"/>
        <end position="542"/>
    </location>
</feature>
<dbReference type="InterPro" id="IPR035969">
    <property type="entry name" value="Rab-GAP_TBC_sf"/>
</dbReference>
<dbReference type="RefSeq" id="XP_033395411.1">
    <property type="nucleotide sequence ID" value="XM_033539223.1"/>
</dbReference>
<dbReference type="SUPFAM" id="SSF47923">
    <property type="entry name" value="Ypt/Rab-GAP domain of gyp1p"/>
    <property type="match status" value="2"/>
</dbReference>
<dbReference type="Gene3D" id="1.10.472.80">
    <property type="entry name" value="Ypt/Rab-GAP domain of gyp1p, domain 3"/>
    <property type="match status" value="1"/>
</dbReference>
<feature type="region of interest" description="Disordered" evidence="2">
    <location>
        <begin position="528"/>
        <end position="806"/>
    </location>
</feature>
<dbReference type="PANTHER" id="PTHR22957">
    <property type="entry name" value="TBC1 DOMAIN FAMILY MEMBER GTPASE-ACTIVATING PROTEIN"/>
    <property type="match status" value="1"/>
</dbReference>
<feature type="region of interest" description="Disordered" evidence="2">
    <location>
        <begin position="363"/>
        <end position="390"/>
    </location>
</feature>
<keyword evidence="5" id="KW-1185">Reference proteome</keyword>
<feature type="compositionally biased region" description="Low complexity" evidence="2">
    <location>
        <begin position="556"/>
        <end position="568"/>
    </location>
</feature>
<feature type="compositionally biased region" description="Gly residues" evidence="2">
    <location>
        <begin position="678"/>
        <end position="701"/>
    </location>
</feature>
<dbReference type="PANTHER" id="PTHR22957:SF337">
    <property type="entry name" value="TBC1 DOMAIN FAMILY MEMBER 5"/>
    <property type="match status" value="1"/>
</dbReference>
<proteinExistence type="predicted"/>
<dbReference type="OrthoDB" id="27140at2759"/>
<dbReference type="SMART" id="SM00164">
    <property type="entry name" value="TBC"/>
    <property type="match status" value="1"/>
</dbReference>
<name>A0A6A6B812_9PEZI</name>
<dbReference type="GeneID" id="54296719"/>
<protein>
    <recommendedName>
        <fullName evidence="3">Rab-GAP TBC domain-containing protein</fullName>
    </recommendedName>
</protein>
<dbReference type="Gene3D" id="1.10.8.270">
    <property type="entry name" value="putative rabgap domain of human tbc1 domain family member 14 like domains"/>
    <property type="match status" value="1"/>
</dbReference>
<feature type="domain" description="Rab-GAP TBC" evidence="3">
    <location>
        <begin position="35"/>
        <end position="288"/>
    </location>
</feature>
<reference evidence="4" key="1">
    <citation type="journal article" date="2020" name="Stud. Mycol.">
        <title>101 Dothideomycetes genomes: a test case for predicting lifestyles and emergence of pathogens.</title>
        <authorList>
            <person name="Haridas S."/>
            <person name="Albert R."/>
            <person name="Binder M."/>
            <person name="Bloem J."/>
            <person name="Labutti K."/>
            <person name="Salamov A."/>
            <person name="Andreopoulos B."/>
            <person name="Baker S."/>
            <person name="Barry K."/>
            <person name="Bills G."/>
            <person name="Bluhm B."/>
            <person name="Cannon C."/>
            <person name="Castanera R."/>
            <person name="Culley D."/>
            <person name="Daum C."/>
            <person name="Ezra D."/>
            <person name="Gonzalez J."/>
            <person name="Henrissat B."/>
            <person name="Kuo A."/>
            <person name="Liang C."/>
            <person name="Lipzen A."/>
            <person name="Lutzoni F."/>
            <person name="Magnuson J."/>
            <person name="Mondo S."/>
            <person name="Nolan M."/>
            <person name="Ohm R."/>
            <person name="Pangilinan J."/>
            <person name="Park H.-J."/>
            <person name="Ramirez L."/>
            <person name="Alfaro M."/>
            <person name="Sun H."/>
            <person name="Tritt A."/>
            <person name="Yoshinaga Y."/>
            <person name="Zwiers L.-H."/>
            <person name="Turgeon B."/>
            <person name="Goodwin S."/>
            <person name="Spatafora J."/>
            <person name="Crous P."/>
            <person name="Grigoriev I."/>
        </authorList>
    </citation>
    <scope>NUCLEOTIDE SEQUENCE</scope>
    <source>
        <strain evidence="4">CBS 121167</strain>
    </source>
</reference>
<accession>A0A6A6B812</accession>